<organism evidence="1">
    <name type="scientific">Podoviridae sp. ct8Lf7</name>
    <dbReference type="NCBI Taxonomy" id="2827723"/>
    <lineage>
        <taxon>Viruses</taxon>
        <taxon>Duplodnaviria</taxon>
        <taxon>Heunggongvirae</taxon>
        <taxon>Uroviricota</taxon>
        <taxon>Caudoviricetes</taxon>
    </lineage>
</organism>
<accession>A0A8S5S076</accession>
<name>A0A8S5S076_9CAUD</name>
<sequence length="48" mass="5278">MVATLVELSVCYYVVAVVLEAIVPCNYPLNILATNVPLFGFAYREVVT</sequence>
<protein>
    <submittedName>
        <fullName evidence="1">Uncharacterized protein</fullName>
    </submittedName>
</protein>
<dbReference type="EMBL" id="BK032511">
    <property type="protein sequence ID" value="DAF44421.1"/>
    <property type="molecule type" value="Genomic_DNA"/>
</dbReference>
<proteinExistence type="predicted"/>
<evidence type="ECO:0000313" key="1">
    <source>
        <dbReference type="EMBL" id="DAF44421.1"/>
    </source>
</evidence>
<reference evidence="1" key="1">
    <citation type="journal article" date="2021" name="Proc. Natl. Acad. Sci. U.S.A.">
        <title>A Catalog of Tens of Thousands of Viruses from Human Metagenomes Reveals Hidden Associations with Chronic Diseases.</title>
        <authorList>
            <person name="Tisza M.J."/>
            <person name="Buck C.B."/>
        </authorList>
    </citation>
    <scope>NUCLEOTIDE SEQUENCE</scope>
    <source>
        <strain evidence="1">Ct8Lf7</strain>
    </source>
</reference>